<gene>
    <name evidence="1" type="ORF">FJQ55_05700</name>
</gene>
<proteinExistence type="predicted"/>
<dbReference type="EMBL" id="VFYP01000001">
    <property type="protein sequence ID" value="TPP10353.1"/>
    <property type="molecule type" value="Genomic_DNA"/>
</dbReference>
<evidence type="ECO:0000313" key="1">
    <source>
        <dbReference type="EMBL" id="TPP10353.1"/>
    </source>
</evidence>
<accession>A0A504UZ36</accession>
<name>A0A504UZ36_9HYPH</name>
<comment type="caution">
    <text evidence="1">The sequence shown here is derived from an EMBL/GenBank/DDBJ whole genome shotgun (WGS) entry which is preliminary data.</text>
</comment>
<evidence type="ECO:0000313" key="2">
    <source>
        <dbReference type="Proteomes" id="UP000316429"/>
    </source>
</evidence>
<sequence>MRKRTIILSILGGLVGLAIIDGSVQLIRASDAISGPVDLTGVTRLTVTGAASDISISTRGNGAREAVLSGTRHGWGAIWRSGWFAGDCAGQARMTRDGDTLSVDMGDRGGFFGWNDWDDCTLTLNATLAPEAMVSIRQNAARMRLDGDFSVIEVDSDAGDFALAGHATRIAVQGAALRARLTFEKVLRNEAVLVSGKMLDASIRFLVPTAISYGVEAVASYVDSALANTPGAQPSITIRGEMVHATIR</sequence>
<dbReference type="AlphaFoldDB" id="A0A504UZ36"/>
<dbReference type="OrthoDB" id="7341910at2"/>
<keyword evidence="2" id="KW-1185">Reference proteome</keyword>
<organism evidence="1 2">
    <name type="scientific">Rhizobium glycinendophyticum</name>
    <dbReference type="NCBI Taxonomy" id="2589807"/>
    <lineage>
        <taxon>Bacteria</taxon>
        <taxon>Pseudomonadati</taxon>
        <taxon>Pseudomonadota</taxon>
        <taxon>Alphaproteobacteria</taxon>
        <taxon>Hyphomicrobiales</taxon>
        <taxon>Rhizobiaceae</taxon>
        <taxon>Rhizobium/Agrobacterium group</taxon>
        <taxon>Rhizobium</taxon>
    </lineage>
</organism>
<dbReference type="Proteomes" id="UP000316429">
    <property type="component" value="Unassembled WGS sequence"/>
</dbReference>
<dbReference type="RefSeq" id="WP_140826701.1">
    <property type="nucleotide sequence ID" value="NZ_VFYP01000001.1"/>
</dbReference>
<reference evidence="1 2" key="1">
    <citation type="submission" date="2019-06" db="EMBL/GenBank/DDBJ databases">
        <title>Rhizobium sp. CL12 isolated from roots of soybean.</title>
        <authorList>
            <person name="Wang C."/>
        </authorList>
    </citation>
    <scope>NUCLEOTIDE SEQUENCE [LARGE SCALE GENOMIC DNA]</scope>
    <source>
        <strain evidence="1 2">CL12</strain>
    </source>
</reference>
<protein>
    <submittedName>
        <fullName evidence="1">Uncharacterized protein</fullName>
    </submittedName>
</protein>